<dbReference type="GO" id="GO:1990961">
    <property type="term" value="P:xenobiotic detoxification by transmembrane export across the plasma membrane"/>
    <property type="evidence" value="ECO:0007669"/>
    <property type="project" value="InterPro"/>
</dbReference>
<dbReference type="RefSeq" id="WP_180052454.1">
    <property type="nucleotide sequence ID" value="NZ_CP060811.1"/>
</dbReference>
<dbReference type="Gene3D" id="2.40.30.170">
    <property type="match status" value="1"/>
</dbReference>
<dbReference type="SUPFAM" id="SSF111369">
    <property type="entry name" value="HlyD-like secretion proteins"/>
    <property type="match status" value="1"/>
</dbReference>
<dbReference type="PANTHER" id="PTHR30469">
    <property type="entry name" value="MULTIDRUG RESISTANCE PROTEIN MDTA"/>
    <property type="match status" value="1"/>
</dbReference>
<keyword evidence="2 3" id="KW-0175">Coiled coil</keyword>
<dbReference type="NCBIfam" id="TIGR01730">
    <property type="entry name" value="RND_mfp"/>
    <property type="match status" value="1"/>
</dbReference>
<feature type="coiled-coil region" evidence="3">
    <location>
        <begin position="101"/>
        <end position="135"/>
    </location>
</feature>
<keyword evidence="5" id="KW-0472">Membrane</keyword>
<dbReference type="GO" id="GO:0030313">
    <property type="term" value="C:cell envelope"/>
    <property type="evidence" value="ECO:0007669"/>
    <property type="project" value="UniProtKB-SubCell"/>
</dbReference>
<feature type="domain" description="Multidrug resistance protein MdtA-like barrel-sandwich hybrid" evidence="6">
    <location>
        <begin position="61"/>
        <end position="215"/>
    </location>
</feature>
<evidence type="ECO:0000259" key="7">
    <source>
        <dbReference type="Pfam" id="PF25990"/>
    </source>
</evidence>
<dbReference type="GO" id="GO:1990195">
    <property type="term" value="C:macrolide transmembrane transporter complex"/>
    <property type="evidence" value="ECO:0007669"/>
    <property type="project" value="InterPro"/>
</dbReference>
<feature type="region of interest" description="Disordered" evidence="4">
    <location>
        <begin position="429"/>
        <end position="457"/>
    </location>
</feature>
<keyword evidence="5" id="KW-1133">Transmembrane helix</keyword>
<keyword evidence="5" id="KW-0812">Transmembrane</keyword>
<evidence type="ECO:0000259" key="6">
    <source>
        <dbReference type="Pfam" id="PF25917"/>
    </source>
</evidence>
<reference evidence="8 9" key="1">
    <citation type="submission" date="2020-08" db="EMBL/GenBank/DDBJ databases">
        <title>Emergence of ISAba1-mediated novel tet(X) in Acinetobacter variabilis from a chicken farm.</title>
        <authorList>
            <person name="Peng K."/>
            <person name="Li R."/>
        </authorList>
    </citation>
    <scope>NUCLEOTIDE SEQUENCE [LARGE SCALE GENOMIC DNA]</scope>
    <source>
        <strain evidence="8 9">XM9F202-2</strain>
    </source>
</reference>
<dbReference type="AlphaFoldDB" id="A0A7T8AS46"/>
<dbReference type="InterPro" id="IPR058625">
    <property type="entry name" value="MdtA-like_BSH"/>
</dbReference>
<evidence type="ECO:0000256" key="5">
    <source>
        <dbReference type="SAM" id="Phobius"/>
    </source>
</evidence>
<protein>
    <submittedName>
        <fullName evidence="8">MacA family efflux pump subunit</fullName>
    </submittedName>
</protein>
<dbReference type="PANTHER" id="PTHR30469:SF33">
    <property type="entry name" value="SLR1207 PROTEIN"/>
    <property type="match status" value="1"/>
</dbReference>
<evidence type="ECO:0000256" key="2">
    <source>
        <dbReference type="ARBA" id="ARBA00023054"/>
    </source>
</evidence>
<feature type="domain" description="YknX-like beta-barrel" evidence="7">
    <location>
        <begin position="223"/>
        <end position="308"/>
    </location>
</feature>
<feature type="region of interest" description="Disordered" evidence="4">
    <location>
        <begin position="325"/>
        <end position="373"/>
    </location>
</feature>
<evidence type="ECO:0000256" key="3">
    <source>
        <dbReference type="SAM" id="Coils"/>
    </source>
</evidence>
<organism evidence="8 9">
    <name type="scientific">Acinetobacter variabilis</name>
    <dbReference type="NCBI Taxonomy" id="70346"/>
    <lineage>
        <taxon>Bacteria</taxon>
        <taxon>Pseudomonadati</taxon>
        <taxon>Pseudomonadota</taxon>
        <taxon>Gammaproteobacteria</taxon>
        <taxon>Moraxellales</taxon>
        <taxon>Moraxellaceae</taxon>
        <taxon>Acinetobacter</taxon>
    </lineage>
</organism>
<dbReference type="Gene3D" id="6.10.140.1990">
    <property type="match status" value="1"/>
</dbReference>
<name>A0A7T8AS46_9GAMM</name>
<evidence type="ECO:0000313" key="8">
    <source>
        <dbReference type="EMBL" id="QQN88525.1"/>
    </source>
</evidence>
<dbReference type="InterPro" id="IPR058636">
    <property type="entry name" value="Beta-barrel_YknX"/>
</dbReference>
<dbReference type="Pfam" id="PF25917">
    <property type="entry name" value="BSH_RND"/>
    <property type="match status" value="1"/>
</dbReference>
<comment type="similarity">
    <text evidence="1">Belongs to the membrane fusion protein (MFP) (TC 8.A.1) family.</text>
</comment>
<feature type="transmembrane region" description="Helical" evidence="5">
    <location>
        <begin position="9"/>
        <end position="27"/>
    </location>
</feature>
<dbReference type="InterPro" id="IPR030190">
    <property type="entry name" value="MacA_alpha-hairpin_sf"/>
</dbReference>
<evidence type="ECO:0000313" key="9">
    <source>
        <dbReference type="Proteomes" id="UP000596079"/>
    </source>
</evidence>
<dbReference type="Proteomes" id="UP000596079">
    <property type="component" value="Chromosome"/>
</dbReference>
<dbReference type="GO" id="GO:0015562">
    <property type="term" value="F:efflux transmembrane transporter activity"/>
    <property type="evidence" value="ECO:0007669"/>
    <property type="project" value="TreeGrafter"/>
</dbReference>
<dbReference type="Pfam" id="PF25990">
    <property type="entry name" value="Beta-barrel_YknX"/>
    <property type="match status" value="1"/>
</dbReference>
<evidence type="ECO:0000256" key="1">
    <source>
        <dbReference type="ARBA" id="ARBA00009477"/>
    </source>
</evidence>
<feature type="compositionally biased region" description="Gly residues" evidence="4">
    <location>
        <begin position="442"/>
        <end position="457"/>
    </location>
</feature>
<dbReference type="GO" id="GO:1990281">
    <property type="term" value="C:efflux pump complex"/>
    <property type="evidence" value="ECO:0007669"/>
    <property type="project" value="TreeGrafter"/>
</dbReference>
<dbReference type="GO" id="GO:0019898">
    <property type="term" value="C:extrinsic component of membrane"/>
    <property type="evidence" value="ECO:0007669"/>
    <property type="project" value="InterPro"/>
</dbReference>
<evidence type="ECO:0000256" key="4">
    <source>
        <dbReference type="SAM" id="MobiDB-lite"/>
    </source>
</evidence>
<feature type="compositionally biased region" description="Basic and acidic residues" evidence="4">
    <location>
        <begin position="351"/>
        <end position="373"/>
    </location>
</feature>
<dbReference type="Gene3D" id="2.40.50.100">
    <property type="match status" value="1"/>
</dbReference>
<sequence>MPKIKPAKLIMAIVIAILMAVTAWYFLKPKEQQPQYITAEVTQGDIENSVLATGVLEATKMVSVGAQVSGQVKKMYVQLGDQVKQGQLIARIDSVRQENDLKTAEASIKNQMAQLAVKQANLAKVEAEYKRQQAMYAQDATSRSELESALASYKTAQADITAINAQIEQSRLTLATAKEDLGYTQIVAPMDGTIVAIVTEEGQTVNANQSAPTIVKLAQLDTMTIKAEISEADVMKVQEGQTVYFTTLGNTDKKIYAKLRQVEPAPNSINTETNTSSSTSGSAVYYNALFDVPNEDGKLRIDMTAQVYIVLDEARNVLTVPAAAIQGSNRPQRPNRGEGSRGAVDPSARGEGQDQARGDSKRPAGDRPPRLELSDAERALVEQGKAQRAMVRVLQADGTAKPTPVLIGLNNRVTAQVIKGLKRGDQVVIADGSDTSNDGAKRGGSGRGPGGAGPMRM</sequence>
<gene>
    <name evidence="8" type="primary">macA</name>
    <name evidence="8" type="ORF">IAQ69_02195</name>
</gene>
<dbReference type="InterPro" id="IPR006143">
    <property type="entry name" value="RND_pump_MFP"/>
</dbReference>
<accession>A0A7T8AS46</accession>
<dbReference type="Gene3D" id="2.40.420.20">
    <property type="match status" value="1"/>
</dbReference>
<proteinExistence type="inferred from homology"/>
<dbReference type="EMBL" id="CP060811">
    <property type="protein sequence ID" value="QQN88525.1"/>
    <property type="molecule type" value="Genomic_DNA"/>
</dbReference>